<organism evidence="3 4">
    <name type="scientific">Kineococcus endophyticus</name>
    <dbReference type="NCBI Taxonomy" id="1181883"/>
    <lineage>
        <taxon>Bacteria</taxon>
        <taxon>Bacillati</taxon>
        <taxon>Actinomycetota</taxon>
        <taxon>Actinomycetes</taxon>
        <taxon>Kineosporiales</taxon>
        <taxon>Kineosporiaceae</taxon>
        <taxon>Kineococcus</taxon>
    </lineage>
</organism>
<gene>
    <name evidence="3" type="ORF">AB1207_07010</name>
</gene>
<evidence type="ECO:0000313" key="4">
    <source>
        <dbReference type="Proteomes" id="UP001555826"/>
    </source>
</evidence>
<feature type="compositionally biased region" description="Basic and acidic residues" evidence="1">
    <location>
        <begin position="217"/>
        <end position="246"/>
    </location>
</feature>
<feature type="compositionally biased region" description="Basic and acidic residues" evidence="1">
    <location>
        <begin position="17"/>
        <end position="32"/>
    </location>
</feature>
<proteinExistence type="predicted"/>
<reference evidence="3 4" key="1">
    <citation type="submission" date="2024-07" db="EMBL/GenBank/DDBJ databases">
        <authorList>
            <person name="Thanompreechachai J."/>
            <person name="Duangmal K."/>
        </authorList>
    </citation>
    <scope>NUCLEOTIDE SEQUENCE [LARGE SCALE GENOMIC DNA]</scope>
    <source>
        <strain evidence="3 4">KCTC 19886</strain>
    </source>
</reference>
<feature type="transmembrane region" description="Helical" evidence="2">
    <location>
        <begin position="104"/>
        <end position="123"/>
    </location>
</feature>
<protein>
    <submittedName>
        <fullName evidence="3">Uncharacterized protein</fullName>
    </submittedName>
</protein>
<evidence type="ECO:0000256" key="1">
    <source>
        <dbReference type="SAM" id="MobiDB-lite"/>
    </source>
</evidence>
<keyword evidence="4" id="KW-1185">Reference proteome</keyword>
<keyword evidence="2" id="KW-1133">Transmembrane helix</keyword>
<evidence type="ECO:0000313" key="3">
    <source>
        <dbReference type="EMBL" id="MEW9264492.1"/>
    </source>
</evidence>
<feature type="compositionally biased region" description="Basic and acidic residues" evidence="1">
    <location>
        <begin position="265"/>
        <end position="275"/>
    </location>
</feature>
<feature type="transmembrane region" description="Helical" evidence="2">
    <location>
        <begin position="135"/>
        <end position="155"/>
    </location>
</feature>
<sequence>MRDDGQVTGAGATAERIPADDPDRDGTTEEPRGGWPSWVLVAACVVPPLVLAEAARRVLTGAYDEEFYGGYPSGAGAFDGAAPEISTGRRFGILWALVGAPAPLWGGVVAALLALVVVLAGRPSWLVPDRWGRRVAAVGSWVSAALALGSLVGVVEHASAPADDAGPGALRFFLRTGLPDDLPGVAGALAVLVPALVVPAVAGAVLWRVPARGHGERRALAEPRQARELEEPRDARELPEPQEVREPPALQEVPEPPAGPPTVSDAERALYRRPG</sequence>
<dbReference type="Proteomes" id="UP001555826">
    <property type="component" value="Unassembled WGS sequence"/>
</dbReference>
<name>A0ABV3P5H8_9ACTN</name>
<dbReference type="RefSeq" id="WP_367637215.1">
    <property type="nucleotide sequence ID" value="NZ_JBFNQN010000004.1"/>
</dbReference>
<accession>A0ABV3P5H8</accession>
<keyword evidence="2" id="KW-0472">Membrane</keyword>
<evidence type="ECO:0000256" key="2">
    <source>
        <dbReference type="SAM" id="Phobius"/>
    </source>
</evidence>
<keyword evidence="2" id="KW-0812">Transmembrane</keyword>
<feature type="region of interest" description="Disordered" evidence="1">
    <location>
        <begin position="217"/>
        <end position="275"/>
    </location>
</feature>
<dbReference type="EMBL" id="JBFNQN010000004">
    <property type="protein sequence ID" value="MEW9264492.1"/>
    <property type="molecule type" value="Genomic_DNA"/>
</dbReference>
<feature type="transmembrane region" description="Helical" evidence="2">
    <location>
        <begin position="185"/>
        <end position="207"/>
    </location>
</feature>
<feature type="region of interest" description="Disordered" evidence="1">
    <location>
        <begin position="1"/>
        <end position="32"/>
    </location>
</feature>
<comment type="caution">
    <text evidence="3">The sequence shown here is derived from an EMBL/GenBank/DDBJ whole genome shotgun (WGS) entry which is preliminary data.</text>
</comment>